<dbReference type="InterPro" id="IPR003410">
    <property type="entry name" value="HYR_dom"/>
</dbReference>
<name>A0A3M0H2U1_9FLAO</name>
<dbReference type="GO" id="GO:0004252">
    <property type="term" value="F:serine-type endopeptidase activity"/>
    <property type="evidence" value="ECO:0007669"/>
    <property type="project" value="InterPro"/>
</dbReference>
<feature type="domain" description="HYR" evidence="6">
    <location>
        <begin position="492"/>
        <end position="577"/>
    </location>
</feature>
<dbReference type="Gene3D" id="2.60.120.260">
    <property type="entry name" value="Galactose-binding domain-like"/>
    <property type="match status" value="2"/>
</dbReference>
<evidence type="ECO:0000259" key="6">
    <source>
        <dbReference type="PROSITE" id="PS50825"/>
    </source>
</evidence>
<evidence type="ECO:0000256" key="2">
    <source>
        <dbReference type="ARBA" id="ARBA00022729"/>
    </source>
</evidence>
<keyword evidence="2 5" id="KW-0732">Signal</keyword>
<keyword evidence="3" id="KW-0677">Repeat</keyword>
<dbReference type="Proteomes" id="UP000281985">
    <property type="component" value="Unassembled WGS sequence"/>
</dbReference>
<dbReference type="OrthoDB" id="9792152at2"/>
<dbReference type="PANTHER" id="PTHR24273:SF32">
    <property type="entry name" value="HYALIN"/>
    <property type="match status" value="1"/>
</dbReference>
<feature type="domain" description="P/Homo B" evidence="7">
    <location>
        <begin position="19"/>
        <end position="177"/>
    </location>
</feature>
<keyword evidence="1" id="KW-0645">Protease</keyword>
<evidence type="ECO:0000256" key="3">
    <source>
        <dbReference type="ARBA" id="ARBA00022737"/>
    </source>
</evidence>
<dbReference type="NCBIfam" id="TIGR04183">
    <property type="entry name" value="Por_Secre_tail"/>
    <property type="match status" value="1"/>
</dbReference>
<accession>A0A3M0H2U1</accession>
<evidence type="ECO:0000256" key="5">
    <source>
        <dbReference type="SAM" id="SignalP"/>
    </source>
</evidence>
<evidence type="ECO:0000313" key="9">
    <source>
        <dbReference type="Proteomes" id="UP000281985"/>
    </source>
</evidence>
<dbReference type="Pfam" id="PF01483">
    <property type="entry name" value="P_proprotein"/>
    <property type="match status" value="2"/>
</dbReference>
<dbReference type="PROSITE" id="PS51829">
    <property type="entry name" value="P_HOMO_B"/>
    <property type="match status" value="2"/>
</dbReference>
<dbReference type="EMBL" id="REFV01000001">
    <property type="protein sequence ID" value="RMB63966.1"/>
    <property type="molecule type" value="Genomic_DNA"/>
</dbReference>
<dbReference type="GO" id="GO:0006508">
    <property type="term" value="P:proteolysis"/>
    <property type="evidence" value="ECO:0007669"/>
    <property type="project" value="UniProtKB-KW"/>
</dbReference>
<dbReference type="InterPro" id="IPR008979">
    <property type="entry name" value="Galactose-bd-like_sf"/>
</dbReference>
<organism evidence="8 9">
    <name type="scientific">Dokdonia sinensis</name>
    <dbReference type="NCBI Taxonomy" id="2479847"/>
    <lineage>
        <taxon>Bacteria</taxon>
        <taxon>Pseudomonadati</taxon>
        <taxon>Bacteroidota</taxon>
        <taxon>Flavobacteriia</taxon>
        <taxon>Flavobacteriales</taxon>
        <taxon>Flavobacteriaceae</taxon>
        <taxon>Dokdonia</taxon>
    </lineage>
</organism>
<evidence type="ECO:0000256" key="4">
    <source>
        <dbReference type="ARBA" id="ARBA00022801"/>
    </source>
</evidence>
<evidence type="ECO:0000256" key="1">
    <source>
        <dbReference type="ARBA" id="ARBA00022670"/>
    </source>
</evidence>
<comment type="caution">
    <text evidence="8">The sequence shown here is derived from an EMBL/GenBank/DDBJ whole genome shotgun (WGS) entry which is preliminary data.</text>
</comment>
<keyword evidence="9" id="KW-1185">Reference proteome</keyword>
<dbReference type="InterPro" id="IPR002884">
    <property type="entry name" value="P_dom"/>
</dbReference>
<evidence type="ECO:0000259" key="7">
    <source>
        <dbReference type="PROSITE" id="PS51829"/>
    </source>
</evidence>
<dbReference type="PROSITE" id="PS50825">
    <property type="entry name" value="HYR"/>
    <property type="match status" value="1"/>
</dbReference>
<dbReference type="AlphaFoldDB" id="A0A3M0H2U1"/>
<sequence length="666" mass="68543">MKKITLMLTAALFCLMGGMNAQTTFTGAGTPTPIPATGTGTATCSTATTSDATSTLTGTIGTDWGIDNVTIDLTHTWDSDLDISLVSPDGTSLDLSSDNGGTGDNYTNTVFQDGGDDITDASAPFTGTFAPEGGTFAETFAGENAGGIWQLSVCDDTGGDTGTLLSYEITFIECVVDLQCQDATANLDENGMLEGPFEDLVQNAEVRFESNGTTTAAVASGDTPLAIPDSNPAGATATVDVSGIGGSIGTEYLPVVTIDITHTWDSDLTLTLISPDGSEVELADGLGGSGDNYSTTVFQDGNASITTGAPPFNGSFSAQEGDFATILAGADVDGTWSLFVTDDTGGDTGTINNFSIAFEELQKNVYAPSTCGDALVTFSPNSFDCMTTGDNTVTITAGGETCTAVLTVLAGVQFDGPSDLFIGTGDTVECSRVINYDLTGEVVGCDGEATLVLTEGFESGEEFPVGTTTVSYEAQAMDGTVLDTYTFDVTVTDTAFPAIDCPGDFAVSPDDGAAVYTIPDWSALASDNCSSGDELEFVQVPAAGETVADGSMTDVTFTATDAAGNVTECSFVLTVDETLSTNDFALDSAISVYPNPVASQFTLRNGSNAQLQTITMSDVNGRVIEVIALSDMATEKQINISGYASGIYFAQITTGNATTVKRIVKQ</sequence>
<dbReference type="PANTHER" id="PTHR24273">
    <property type="entry name" value="FI04643P-RELATED"/>
    <property type="match status" value="1"/>
</dbReference>
<feature type="signal peptide" evidence="5">
    <location>
        <begin position="1"/>
        <end position="21"/>
    </location>
</feature>
<dbReference type="RefSeq" id="WP_121915762.1">
    <property type="nucleotide sequence ID" value="NZ_REFV01000001.1"/>
</dbReference>
<keyword evidence="4" id="KW-0378">Hydrolase</keyword>
<proteinExistence type="predicted"/>
<protein>
    <submittedName>
        <fullName evidence="8">T9SS C-terminal target domain-containing protein</fullName>
    </submittedName>
</protein>
<gene>
    <name evidence="8" type="ORF">EAX61_00870</name>
</gene>
<dbReference type="Pfam" id="PF18962">
    <property type="entry name" value="Por_Secre_tail"/>
    <property type="match status" value="1"/>
</dbReference>
<reference evidence="8 9" key="1">
    <citation type="submission" date="2018-10" db="EMBL/GenBank/DDBJ databases">
        <title>Dokdonia luteus sp. nov., isolated from sea water.</title>
        <authorList>
            <person name="Zhou L.Y."/>
            <person name="Du Z.J."/>
        </authorList>
    </citation>
    <scope>NUCLEOTIDE SEQUENCE [LARGE SCALE GENOMIC DNA]</scope>
    <source>
        <strain evidence="8 9">SH27</strain>
    </source>
</reference>
<dbReference type="SUPFAM" id="SSF49785">
    <property type="entry name" value="Galactose-binding domain-like"/>
    <property type="match status" value="2"/>
</dbReference>
<feature type="domain" description="P/Homo B" evidence="7">
    <location>
        <begin position="210"/>
        <end position="364"/>
    </location>
</feature>
<dbReference type="InterPro" id="IPR026444">
    <property type="entry name" value="Secre_tail"/>
</dbReference>
<feature type="chain" id="PRO_5017952261" evidence="5">
    <location>
        <begin position="22"/>
        <end position="666"/>
    </location>
</feature>
<evidence type="ECO:0000313" key="8">
    <source>
        <dbReference type="EMBL" id="RMB63966.1"/>
    </source>
</evidence>